<protein>
    <submittedName>
        <fullName evidence="1">Uncharacterized protein</fullName>
    </submittedName>
</protein>
<evidence type="ECO:0000313" key="1">
    <source>
        <dbReference type="EMBL" id="EPR78456.1"/>
    </source>
</evidence>
<dbReference type="SUPFAM" id="SSF50978">
    <property type="entry name" value="WD40 repeat-like"/>
    <property type="match status" value="1"/>
</dbReference>
<dbReference type="PROSITE" id="PS50896">
    <property type="entry name" value="LISH"/>
    <property type="match status" value="1"/>
</dbReference>
<dbReference type="Pfam" id="PF08513">
    <property type="entry name" value="LisH"/>
    <property type="match status" value="1"/>
</dbReference>
<dbReference type="VEuPathDB" id="MicrosporidiaDB:SLOPH_1707"/>
<dbReference type="OMA" id="MDASICV"/>
<keyword evidence="2" id="KW-1185">Reference proteome</keyword>
<name>S7W6N5_SPRLO</name>
<dbReference type="SMART" id="SM00667">
    <property type="entry name" value="LisH"/>
    <property type="match status" value="1"/>
</dbReference>
<dbReference type="InterPro" id="IPR036322">
    <property type="entry name" value="WD40_repeat_dom_sf"/>
</dbReference>
<dbReference type="AlphaFoldDB" id="S7W6N5"/>
<organism evidence="1 2">
    <name type="scientific">Spraguea lophii (strain 42_110)</name>
    <name type="common">Microsporidian parasite</name>
    <dbReference type="NCBI Taxonomy" id="1358809"/>
    <lineage>
        <taxon>Eukaryota</taxon>
        <taxon>Fungi</taxon>
        <taxon>Fungi incertae sedis</taxon>
        <taxon>Microsporidia</taxon>
        <taxon>Spragueidae</taxon>
        <taxon>Spraguea</taxon>
    </lineage>
</organism>
<dbReference type="STRING" id="1358809.S7W6N5"/>
<dbReference type="Gene3D" id="2.130.10.10">
    <property type="entry name" value="YVTN repeat-like/Quinoprotein amine dehydrogenase"/>
    <property type="match status" value="1"/>
</dbReference>
<comment type="caution">
    <text evidence="1">The sequence shown here is derived from an EMBL/GenBank/DDBJ whole genome shotgun (WGS) entry which is preliminary data.</text>
</comment>
<dbReference type="InterPro" id="IPR015943">
    <property type="entry name" value="WD40/YVTN_repeat-like_dom_sf"/>
</dbReference>
<dbReference type="HOGENOM" id="CLU_573756_0_0_1"/>
<accession>S7W6N5</accession>
<dbReference type="InParanoid" id="S7W6N5"/>
<dbReference type="Proteomes" id="UP000014978">
    <property type="component" value="Unassembled WGS sequence"/>
</dbReference>
<dbReference type="EMBL" id="ATCN01000770">
    <property type="protein sequence ID" value="EPR78456.1"/>
    <property type="molecule type" value="Genomic_DNA"/>
</dbReference>
<dbReference type="InterPro" id="IPR006594">
    <property type="entry name" value="LisH"/>
</dbReference>
<dbReference type="OrthoDB" id="14421at2759"/>
<sequence>MVTYDETNKNSKLIDILIHEYLTKNRYVRSADSFRMEVGITDYPDTGKSSLLEEWFNVFNELSNIRSGSLVDRGSLANLEAIMMKILNEKRRYKGRLQHRRADDKYRRDHYQQQEKIPQNYYSDQMRYQHEMMKRNEEEPKGFPQIPEEYNDYYAKETKKQYYDRQSMEQNVSSFETDTYKEVYENQEIKRREERPIPRVKEIKEFNFPSTKITNIVGCREFKAIIFSTTERVLHIIDLKTMRTDITFEPHQTIIKDIKIVETNGKAIFATFSHEKEVKVFSLFRDQTGSLSVKLLANIMLNNTVTALALDKDFVYAVDIDYEMSKFTHDGNFVTSAKMQDEVKYIIPLFEDLFLVADRSMLFVFDFEKRIMLKQLIKESPLLMKESHGNFIVVLKNSIVTFDSKLNKTKDLKFRDRVYCCSTLNEDNILVGCYEEILFCGELNTAIKIQQKSISAIEVLYVFNTIFIISGTTTGEIVLYELSFK</sequence>
<gene>
    <name evidence="1" type="ORF">SLOPH_1707</name>
</gene>
<proteinExistence type="predicted"/>
<evidence type="ECO:0000313" key="2">
    <source>
        <dbReference type="Proteomes" id="UP000014978"/>
    </source>
</evidence>
<reference evidence="2" key="1">
    <citation type="journal article" date="2013" name="PLoS Genet.">
        <title>The genome of Spraguea lophii and the basis of host-microsporidian interactions.</title>
        <authorList>
            <person name="Campbell S.E."/>
            <person name="Williams T.A."/>
            <person name="Yousuf A."/>
            <person name="Soanes D.M."/>
            <person name="Paszkiewicz K.H."/>
            <person name="Williams B.A.P."/>
        </authorList>
    </citation>
    <scope>NUCLEOTIDE SEQUENCE [LARGE SCALE GENOMIC DNA]</scope>
    <source>
        <strain evidence="2">42_110</strain>
    </source>
</reference>